<proteinExistence type="predicted"/>
<evidence type="ECO:0000259" key="1">
    <source>
        <dbReference type="Pfam" id="PF17921"/>
    </source>
</evidence>
<evidence type="ECO:0000313" key="2">
    <source>
        <dbReference type="EMBL" id="OWZ15861.1"/>
    </source>
</evidence>
<dbReference type="EMBL" id="NBNE01001041">
    <property type="protein sequence ID" value="OWZ15861.1"/>
    <property type="molecule type" value="Genomic_DNA"/>
</dbReference>
<feature type="domain" description="Integrase zinc-binding" evidence="1">
    <location>
        <begin position="57"/>
        <end position="109"/>
    </location>
</feature>
<organism evidence="2 3">
    <name type="scientific">Phytophthora megakarya</name>
    <dbReference type="NCBI Taxonomy" id="4795"/>
    <lineage>
        <taxon>Eukaryota</taxon>
        <taxon>Sar</taxon>
        <taxon>Stramenopiles</taxon>
        <taxon>Oomycota</taxon>
        <taxon>Peronosporomycetes</taxon>
        <taxon>Peronosporales</taxon>
        <taxon>Peronosporaceae</taxon>
        <taxon>Phytophthora</taxon>
    </lineage>
</organism>
<reference evidence="3" key="1">
    <citation type="submission" date="2017-03" db="EMBL/GenBank/DDBJ databases">
        <title>Phytopthora megakarya and P. palmivora, two closely related causual agents of cacao black pod achieved similar genome size and gene model numbers by different mechanisms.</title>
        <authorList>
            <person name="Ali S."/>
            <person name="Shao J."/>
            <person name="Larry D.J."/>
            <person name="Kronmiller B."/>
            <person name="Shen D."/>
            <person name="Strem M.D."/>
            <person name="Melnick R.L."/>
            <person name="Guiltinan M.J."/>
            <person name="Tyler B.M."/>
            <person name="Meinhardt L.W."/>
            <person name="Bailey B.A."/>
        </authorList>
    </citation>
    <scope>NUCLEOTIDE SEQUENCE [LARGE SCALE GENOMIC DNA]</scope>
    <source>
        <strain evidence="3">zdho120</strain>
    </source>
</reference>
<dbReference type="Proteomes" id="UP000198211">
    <property type="component" value="Unassembled WGS sequence"/>
</dbReference>
<dbReference type="Pfam" id="PF17921">
    <property type="entry name" value="Integrase_H2C2"/>
    <property type="match status" value="1"/>
</dbReference>
<dbReference type="OrthoDB" id="143801at2759"/>
<dbReference type="InterPro" id="IPR041588">
    <property type="entry name" value="Integrase_H2C2"/>
</dbReference>
<gene>
    <name evidence="2" type="ORF">PHMEG_00010435</name>
</gene>
<comment type="caution">
    <text evidence="2">The sequence shown here is derived from an EMBL/GenBank/DDBJ whole genome shotgun (WGS) entry which is preliminary data.</text>
</comment>
<accession>A0A225WDR0</accession>
<name>A0A225WDR0_9STRA</name>
<dbReference type="AlphaFoldDB" id="A0A225WDR0"/>
<evidence type="ECO:0000313" key="3">
    <source>
        <dbReference type="Proteomes" id="UP000198211"/>
    </source>
</evidence>
<keyword evidence="3" id="KW-1185">Reference proteome</keyword>
<protein>
    <recommendedName>
        <fullName evidence="1">Integrase zinc-binding domain-containing protein</fullName>
    </recommendedName>
</protein>
<sequence length="178" mass="19873">MQLLHLRAGGFVFPTLSEIQAAQRKHAGLAPPSTQRDTEGTLIVAERVWVPEAEVVLLQRILIAAHCGSQGHCGIERMMTTVTEFFEVANLAQVWRRFLSRCLLCRHVKRGNIIPRPGGPTYDAKERHELLHVDYLYMEASMRTCQYVLVLKHGLTHIGELIACDSPTCAVAASVMLD</sequence>